<accession>A0ABP3T9G0</accession>
<evidence type="ECO:0000313" key="5">
    <source>
        <dbReference type="EMBL" id="GAA0672368.1"/>
    </source>
</evidence>
<evidence type="ECO:0000313" key="6">
    <source>
        <dbReference type="Proteomes" id="UP001500238"/>
    </source>
</evidence>
<protein>
    <submittedName>
        <fullName evidence="5">Uncharacterized protein</fullName>
    </submittedName>
</protein>
<evidence type="ECO:0000256" key="1">
    <source>
        <dbReference type="ARBA" id="ARBA00022475"/>
    </source>
</evidence>
<reference evidence="6" key="1">
    <citation type="journal article" date="2019" name="Int. J. Syst. Evol. Microbiol.">
        <title>The Global Catalogue of Microorganisms (GCM) 10K type strain sequencing project: providing services to taxonomists for standard genome sequencing and annotation.</title>
        <authorList>
            <consortium name="The Broad Institute Genomics Platform"/>
            <consortium name="The Broad Institute Genome Sequencing Center for Infectious Disease"/>
            <person name="Wu L."/>
            <person name="Ma J."/>
        </authorList>
    </citation>
    <scope>NUCLEOTIDE SEQUENCE [LARGE SCALE GENOMIC DNA]</scope>
    <source>
        <strain evidence="6">JCM 14603</strain>
    </source>
</reference>
<name>A0ABP3T9G0_9SPHN</name>
<proteinExistence type="predicted"/>
<dbReference type="Proteomes" id="UP001500238">
    <property type="component" value="Unassembled WGS sequence"/>
</dbReference>
<keyword evidence="6" id="KW-1185">Reference proteome</keyword>
<gene>
    <name evidence="5" type="ORF">GCM10009102_24500</name>
</gene>
<evidence type="ECO:0000256" key="4">
    <source>
        <dbReference type="ARBA" id="ARBA00023136"/>
    </source>
</evidence>
<comment type="caution">
    <text evidence="5">The sequence shown here is derived from an EMBL/GenBank/DDBJ whole genome shotgun (WGS) entry which is preliminary data.</text>
</comment>
<dbReference type="InterPro" id="IPR019691">
    <property type="entry name" value="DUF2585"/>
</dbReference>
<evidence type="ECO:0000256" key="3">
    <source>
        <dbReference type="ARBA" id="ARBA00022989"/>
    </source>
</evidence>
<keyword evidence="1" id="KW-1003">Cell membrane</keyword>
<evidence type="ECO:0000256" key="2">
    <source>
        <dbReference type="ARBA" id="ARBA00022692"/>
    </source>
</evidence>
<organism evidence="5 6">
    <name type="scientific">Sphingomonas insulae</name>
    <dbReference type="NCBI Taxonomy" id="424800"/>
    <lineage>
        <taxon>Bacteria</taxon>
        <taxon>Pseudomonadati</taxon>
        <taxon>Pseudomonadota</taxon>
        <taxon>Alphaproteobacteria</taxon>
        <taxon>Sphingomonadales</taxon>
        <taxon>Sphingomonadaceae</taxon>
        <taxon>Sphingomonas</taxon>
    </lineage>
</organism>
<keyword evidence="3" id="KW-1133">Transmembrane helix</keyword>
<dbReference type="Pfam" id="PF10755">
    <property type="entry name" value="DUF2585"/>
    <property type="match status" value="1"/>
</dbReference>
<dbReference type="EMBL" id="BAAAES010000009">
    <property type="protein sequence ID" value="GAA0672368.1"/>
    <property type="molecule type" value="Genomic_DNA"/>
</dbReference>
<keyword evidence="2" id="KW-0812">Transmembrane</keyword>
<keyword evidence="4" id="KW-0472">Membrane</keyword>
<sequence length="55" mass="5850">MMLGFALARSLPRRAGVGLAFALELIALAAIRDNLTLDVIMLVAPVDAIRSWQAG</sequence>